<evidence type="ECO:0000313" key="3">
    <source>
        <dbReference type="Proteomes" id="UP000017668"/>
    </source>
</evidence>
<gene>
    <name evidence="2" type="ORF">C241_22201</name>
</gene>
<protein>
    <submittedName>
        <fullName evidence="2">Uncharacterized protein</fullName>
    </submittedName>
</protein>
<dbReference type="EMBL" id="AMQQ01000034">
    <property type="protein sequence ID" value="EKJ93755.1"/>
    <property type="molecule type" value="Genomic_DNA"/>
</dbReference>
<name>A0ABP2RL37_RHILU</name>
<comment type="caution">
    <text evidence="2">The sequence shown here is derived from an EMBL/GenBank/DDBJ whole genome shotgun (WGS) entry which is preliminary data.</text>
</comment>
<proteinExistence type="predicted"/>
<accession>A0ABP2RL37</accession>
<feature type="region of interest" description="Disordered" evidence="1">
    <location>
        <begin position="64"/>
        <end position="90"/>
    </location>
</feature>
<sequence>MRILPRRTADLTVMPIIILMIVKISRGFQTVESVPWRDFAKNAAPAPFPVNYDPQGAASGTIFFQNNDGNPEKVKRPTGSGRPSRILACG</sequence>
<organism evidence="2 3">
    <name type="scientific">Bradyrhizobium lupini HPC(L)</name>
    <dbReference type="NCBI Taxonomy" id="1229491"/>
    <lineage>
        <taxon>Bacteria</taxon>
        <taxon>Pseudomonadati</taxon>
        <taxon>Pseudomonadota</taxon>
        <taxon>Alphaproteobacteria</taxon>
        <taxon>Hyphomicrobiales</taxon>
        <taxon>Nitrobacteraceae</taxon>
        <taxon>Bradyrhizobium</taxon>
    </lineage>
</organism>
<keyword evidence="3" id="KW-1185">Reference proteome</keyword>
<evidence type="ECO:0000256" key="1">
    <source>
        <dbReference type="SAM" id="MobiDB-lite"/>
    </source>
</evidence>
<reference evidence="2 3" key="1">
    <citation type="journal article" date="2013" name="Genome Announc.">
        <title>Genome Sequence of Rhizobium lupini HPC(L) Isolated from Saline Desert Soil, Kutch (Gujarat).</title>
        <authorList>
            <person name="Agarwal L."/>
            <person name="Purohit H.J."/>
        </authorList>
    </citation>
    <scope>NUCLEOTIDE SEQUENCE [LARGE SCALE GENOMIC DNA]</scope>
    <source>
        <strain evidence="3">HPC(L)</strain>
    </source>
</reference>
<evidence type="ECO:0000313" key="2">
    <source>
        <dbReference type="EMBL" id="EKJ93755.1"/>
    </source>
</evidence>
<dbReference type="Proteomes" id="UP000017668">
    <property type="component" value="Unassembled WGS sequence"/>
</dbReference>